<dbReference type="Pfam" id="PF01799">
    <property type="entry name" value="Fer2_2"/>
    <property type="match status" value="1"/>
</dbReference>
<evidence type="ECO:0000259" key="7">
    <source>
        <dbReference type="PROSITE" id="PS51085"/>
    </source>
</evidence>
<dbReference type="InterPro" id="IPR001041">
    <property type="entry name" value="2Fe-2S_ferredoxin-type"/>
</dbReference>
<evidence type="ECO:0000313" key="9">
    <source>
        <dbReference type="Proteomes" id="UP001500058"/>
    </source>
</evidence>
<keyword evidence="3" id="KW-0560">Oxidoreductase</keyword>
<keyword evidence="4" id="KW-0408">Iron</keyword>
<keyword evidence="5" id="KW-0411">Iron-sulfur</keyword>
<feature type="region of interest" description="Disordered" evidence="6">
    <location>
        <begin position="1"/>
        <end position="317"/>
    </location>
</feature>
<dbReference type="InterPro" id="IPR036884">
    <property type="entry name" value="2Fe-2S-bd_dom_sf"/>
</dbReference>
<proteinExistence type="predicted"/>
<dbReference type="PROSITE" id="PS51085">
    <property type="entry name" value="2FE2S_FER_2"/>
    <property type="match status" value="1"/>
</dbReference>
<dbReference type="SUPFAM" id="SSF47741">
    <property type="entry name" value="CO dehydrogenase ISP C-domain like"/>
    <property type="match status" value="1"/>
</dbReference>
<dbReference type="InterPro" id="IPR006058">
    <property type="entry name" value="2Fe2S_fd_BS"/>
</dbReference>
<keyword evidence="9" id="KW-1185">Reference proteome</keyword>
<feature type="compositionally biased region" description="Low complexity" evidence="6">
    <location>
        <begin position="126"/>
        <end position="144"/>
    </location>
</feature>
<dbReference type="CDD" id="cd00207">
    <property type="entry name" value="fer2"/>
    <property type="match status" value="1"/>
</dbReference>
<feature type="compositionally biased region" description="Pro residues" evidence="6">
    <location>
        <begin position="69"/>
        <end position="80"/>
    </location>
</feature>
<evidence type="ECO:0000256" key="3">
    <source>
        <dbReference type="ARBA" id="ARBA00023002"/>
    </source>
</evidence>
<dbReference type="InterPro" id="IPR036010">
    <property type="entry name" value="2Fe-2S_ferredoxin-like_sf"/>
</dbReference>
<dbReference type="Gene3D" id="1.10.150.120">
    <property type="entry name" value="[2Fe-2S]-binding domain"/>
    <property type="match status" value="1"/>
</dbReference>
<dbReference type="PANTHER" id="PTHR44379">
    <property type="entry name" value="OXIDOREDUCTASE WITH IRON-SULFUR SUBUNIT"/>
    <property type="match status" value="1"/>
</dbReference>
<comment type="caution">
    <text evidence="8">The sequence shown here is derived from an EMBL/GenBank/DDBJ whole genome shotgun (WGS) entry which is preliminary data.</text>
</comment>
<feature type="compositionally biased region" description="Low complexity" evidence="6">
    <location>
        <begin position="81"/>
        <end position="105"/>
    </location>
</feature>
<feature type="compositionally biased region" description="Low complexity" evidence="6">
    <location>
        <begin position="260"/>
        <end position="269"/>
    </location>
</feature>
<accession>A0ABN3I732</accession>
<protein>
    <recommendedName>
        <fullName evidence="7">2Fe-2S ferredoxin-type domain-containing protein</fullName>
    </recommendedName>
</protein>
<reference evidence="8 9" key="1">
    <citation type="journal article" date="2019" name="Int. J. Syst. Evol. Microbiol.">
        <title>The Global Catalogue of Microorganisms (GCM) 10K type strain sequencing project: providing services to taxonomists for standard genome sequencing and annotation.</title>
        <authorList>
            <consortium name="The Broad Institute Genomics Platform"/>
            <consortium name="The Broad Institute Genome Sequencing Center for Infectious Disease"/>
            <person name="Wu L."/>
            <person name="Ma J."/>
        </authorList>
    </citation>
    <scope>NUCLEOTIDE SEQUENCE [LARGE SCALE GENOMIC DNA]</scope>
    <source>
        <strain evidence="8 9">JCM 6921</strain>
    </source>
</reference>
<dbReference type="RefSeq" id="WP_344630808.1">
    <property type="nucleotide sequence ID" value="NZ_BAAATJ010000008.1"/>
</dbReference>
<dbReference type="Pfam" id="PF00111">
    <property type="entry name" value="Fer2"/>
    <property type="match status" value="1"/>
</dbReference>
<sequence length="526" mass="51859">MSNDQQPIQPDRPGRTPAPPGGWGGEYDGDATAFIQLPGELPGPYQPGHAGPGGAYDPLAAPGTGQGWTPPPIDSRPPVTPAATTDPAAPGQWTMPFAGGPAGPADGMPETSGAHHGTPDASGTRAPSPAAALGQGAAAALAGSHEARARRSPDAGPAPHTQEDGGGTHGEAHGGSAEAPVPGADWGASPAPGATGQWSIPFAAEGGPDDSGEYLAPAAGAAPGPYRVPEPAAEPAAEPTAEPAAEVPGAPAEDMRGPEAPEAAEEPPAQDAAGTPGTPDAPEVPDVPAPDGGEADPGGGVLGGDGSVPEASAVDSEHPHVSYVLRVNGADRPVVDAWIGESLLYVLRERLGLAGAKDGCSQGECGACSVQVDGRLVASCLVPAATAAGSEVRTVEGLAENGAPCDVQRALAACGAVQCGFCVPGMAMTLHDLLEGNHGPTELEARQALSGNLCRCSGYRGVLDAVRMVVAEREAAAAALAEAREAEGAQAGQGDGPQARIPHQGGYAPGGQPPHDHHLPQDGGAQ</sequence>
<evidence type="ECO:0000256" key="1">
    <source>
        <dbReference type="ARBA" id="ARBA00022714"/>
    </source>
</evidence>
<keyword evidence="2" id="KW-0479">Metal-binding</keyword>
<gene>
    <name evidence="8" type="ORF">GCM10010420_22640</name>
</gene>
<feature type="compositionally biased region" description="Low complexity" evidence="6">
    <location>
        <begin position="280"/>
        <end position="292"/>
    </location>
</feature>
<dbReference type="Gene3D" id="3.10.20.30">
    <property type="match status" value="1"/>
</dbReference>
<feature type="region of interest" description="Disordered" evidence="6">
    <location>
        <begin position="485"/>
        <end position="526"/>
    </location>
</feature>
<dbReference type="InterPro" id="IPR002888">
    <property type="entry name" value="2Fe-2S-bd"/>
</dbReference>
<feature type="compositionally biased region" description="Low complexity" evidence="6">
    <location>
        <begin position="216"/>
        <end position="252"/>
    </location>
</feature>
<dbReference type="SUPFAM" id="SSF54292">
    <property type="entry name" value="2Fe-2S ferredoxin-like"/>
    <property type="match status" value="1"/>
</dbReference>
<dbReference type="InterPro" id="IPR051452">
    <property type="entry name" value="Diverse_Oxidoreductases"/>
</dbReference>
<evidence type="ECO:0000256" key="2">
    <source>
        <dbReference type="ARBA" id="ARBA00022723"/>
    </source>
</evidence>
<dbReference type="EMBL" id="BAAATJ010000008">
    <property type="protein sequence ID" value="GAA2396403.1"/>
    <property type="molecule type" value="Genomic_DNA"/>
</dbReference>
<organism evidence="8 9">
    <name type="scientific">Streptomyces glaucosporus</name>
    <dbReference type="NCBI Taxonomy" id="284044"/>
    <lineage>
        <taxon>Bacteria</taxon>
        <taxon>Bacillati</taxon>
        <taxon>Actinomycetota</taxon>
        <taxon>Actinomycetes</taxon>
        <taxon>Kitasatosporales</taxon>
        <taxon>Streptomycetaceae</taxon>
        <taxon>Streptomyces</taxon>
    </lineage>
</organism>
<dbReference type="Proteomes" id="UP001500058">
    <property type="component" value="Unassembled WGS sequence"/>
</dbReference>
<keyword evidence="1" id="KW-0001">2Fe-2S</keyword>
<dbReference type="InterPro" id="IPR012675">
    <property type="entry name" value="Beta-grasp_dom_sf"/>
</dbReference>
<evidence type="ECO:0000313" key="8">
    <source>
        <dbReference type="EMBL" id="GAA2396403.1"/>
    </source>
</evidence>
<feature type="compositionally biased region" description="Low complexity" evidence="6">
    <location>
        <begin position="488"/>
        <end position="500"/>
    </location>
</feature>
<name>A0ABN3I732_9ACTN</name>
<dbReference type="PROSITE" id="PS00197">
    <property type="entry name" value="2FE2S_FER_1"/>
    <property type="match status" value="1"/>
</dbReference>
<feature type="domain" description="2Fe-2S ferredoxin-type" evidence="7">
    <location>
        <begin position="321"/>
        <end position="398"/>
    </location>
</feature>
<feature type="compositionally biased region" description="Gly residues" evidence="6">
    <location>
        <begin position="295"/>
        <end position="306"/>
    </location>
</feature>
<evidence type="ECO:0000256" key="6">
    <source>
        <dbReference type="SAM" id="MobiDB-lite"/>
    </source>
</evidence>
<evidence type="ECO:0000256" key="5">
    <source>
        <dbReference type="ARBA" id="ARBA00023014"/>
    </source>
</evidence>
<dbReference type="PANTHER" id="PTHR44379:SF8">
    <property type="entry name" value="XANTHINE DEHYDROGENASE IRON-SULFUR-BINDING SUBUNIT XDHC-RELATED"/>
    <property type="match status" value="1"/>
</dbReference>
<evidence type="ECO:0000256" key="4">
    <source>
        <dbReference type="ARBA" id="ARBA00023004"/>
    </source>
</evidence>